<feature type="region of interest" description="Disordered" evidence="1">
    <location>
        <begin position="1"/>
        <end position="145"/>
    </location>
</feature>
<evidence type="ECO:0000313" key="3">
    <source>
        <dbReference type="Proteomes" id="UP001460270"/>
    </source>
</evidence>
<feature type="compositionally biased region" description="Low complexity" evidence="1">
    <location>
        <begin position="81"/>
        <end position="97"/>
    </location>
</feature>
<dbReference type="AlphaFoldDB" id="A0AAW0MVA9"/>
<reference evidence="3" key="1">
    <citation type="submission" date="2024-04" db="EMBL/GenBank/DDBJ databases">
        <title>Salinicola lusitanus LLJ914,a marine bacterium isolated from the Okinawa Trough.</title>
        <authorList>
            <person name="Li J."/>
        </authorList>
    </citation>
    <scope>NUCLEOTIDE SEQUENCE [LARGE SCALE GENOMIC DNA]</scope>
</reference>
<feature type="compositionally biased region" description="Basic and acidic residues" evidence="1">
    <location>
        <begin position="1"/>
        <end position="10"/>
    </location>
</feature>
<organism evidence="2 3">
    <name type="scientific">Mugilogobius chulae</name>
    <name type="common">yellowstripe goby</name>
    <dbReference type="NCBI Taxonomy" id="88201"/>
    <lineage>
        <taxon>Eukaryota</taxon>
        <taxon>Metazoa</taxon>
        <taxon>Chordata</taxon>
        <taxon>Craniata</taxon>
        <taxon>Vertebrata</taxon>
        <taxon>Euteleostomi</taxon>
        <taxon>Actinopterygii</taxon>
        <taxon>Neopterygii</taxon>
        <taxon>Teleostei</taxon>
        <taxon>Neoteleostei</taxon>
        <taxon>Acanthomorphata</taxon>
        <taxon>Gobiaria</taxon>
        <taxon>Gobiiformes</taxon>
        <taxon>Gobioidei</taxon>
        <taxon>Gobiidae</taxon>
        <taxon>Gobionellinae</taxon>
        <taxon>Mugilogobius</taxon>
    </lineage>
</organism>
<evidence type="ECO:0000256" key="1">
    <source>
        <dbReference type="SAM" id="MobiDB-lite"/>
    </source>
</evidence>
<sequence>MNIKMEEERGQGNGETGRLGDWSRHAPQPRRLGPRAHPKENEDGTTGPERGLSKTREDSLTLGQRQWWLEPIGRPGDKSGVDGVAVTGGAAAPGTDTGRTRTGDRDEHHSAGPRPPRSAPISAVARASWAWPRQAFRSGVPWDKI</sequence>
<name>A0AAW0MVA9_9GOBI</name>
<accession>A0AAW0MVA9</accession>
<dbReference type="EMBL" id="JBBPFD010000078">
    <property type="protein sequence ID" value="KAK7880561.1"/>
    <property type="molecule type" value="Genomic_DNA"/>
</dbReference>
<keyword evidence="3" id="KW-1185">Reference proteome</keyword>
<evidence type="ECO:0000313" key="2">
    <source>
        <dbReference type="EMBL" id="KAK7880561.1"/>
    </source>
</evidence>
<feature type="compositionally biased region" description="Basic and acidic residues" evidence="1">
    <location>
        <begin position="98"/>
        <end position="110"/>
    </location>
</feature>
<proteinExistence type="predicted"/>
<protein>
    <submittedName>
        <fullName evidence="2">Uncharacterized protein</fullName>
    </submittedName>
</protein>
<dbReference type="Proteomes" id="UP001460270">
    <property type="component" value="Unassembled WGS sequence"/>
</dbReference>
<gene>
    <name evidence="2" type="ORF">WMY93_032798</name>
</gene>
<comment type="caution">
    <text evidence="2">The sequence shown here is derived from an EMBL/GenBank/DDBJ whole genome shotgun (WGS) entry which is preliminary data.</text>
</comment>